<evidence type="ECO:0000256" key="1">
    <source>
        <dbReference type="SAM" id="MobiDB-lite"/>
    </source>
</evidence>
<protein>
    <submittedName>
        <fullName evidence="2">Uncharacterized protein</fullName>
    </submittedName>
</protein>
<feature type="compositionally biased region" description="Low complexity" evidence="1">
    <location>
        <begin position="116"/>
        <end position="125"/>
    </location>
</feature>
<feature type="compositionally biased region" description="Basic residues" evidence="1">
    <location>
        <begin position="91"/>
        <end position="112"/>
    </location>
</feature>
<reference evidence="2" key="2">
    <citation type="submission" date="2023-05" db="EMBL/GenBank/DDBJ databases">
        <authorList>
            <consortium name="Lawrence Berkeley National Laboratory"/>
            <person name="Steindorff A."/>
            <person name="Hensen N."/>
            <person name="Bonometti L."/>
            <person name="Westerberg I."/>
            <person name="Brannstrom I.O."/>
            <person name="Guillou S."/>
            <person name="Cros-Aarteil S."/>
            <person name="Calhoun S."/>
            <person name="Haridas S."/>
            <person name="Kuo A."/>
            <person name="Mondo S."/>
            <person name="Pangilinan J."/>
            <person name="Riley R."/>
            <person name="Labutti K."/>
            <person name="Andreopoulos B."/>
            <person name="Lipzen A."/>
            <person name="Chen C."/>
            <person name="Yanf M."/>
            <person name="Daum C."/>
            <person name="Ng V."/>
            <person name="Clum A."/>
            <person name="Ohm R."/>
            <person name="Martin F."/>
            <person name="Silar P."/>
            <person name="Natvig D."/>
            <person name="Lalanne C."/>
            <person name="Gautier V."/>
            <person name="Ament-Velasquez S.L."/>
            <person name="Kruys A."/>
            <person name="Hutchinson M.I."/>
            <person name="Powell A.J."/>
            <person name="Barry K."/>
            <person name="Miller A.N."/>
            <person name="Grigoriev I.V."/>
            <person name="Debuchy R."/>
            <person name="Gladieux P."/>
            <person name="Thoren M.H."/>
            <person name="Johannesson H."/>
        </authorList>
    </citation>
    <scope>NUCLEOTIDE SEQUENCE</scope>
    <source>
        <strain evidence="2">PSN293</strain>
    </source>
</reference>
<evidence type="ECO:0000313" key="3">
    <source>
        <dbReference type="Proteomes" id="UP001301769"/>
    </source>
</evidence>
<organism evidence="2 3">
    <name type="scientific">Rhypophila decipiens</name>
    <dbReference type="NCBI Taxonomy" id="261697"/>
    <lineage>
        <taxon>Eukaryota</taxon>
        <taxon>Fungi</taxon>
        <taxon>Dikarya</taxon>
        <taxon>Ascomycota</taxon>
        <taxon>Pezizomycotina</taxon>
        <taxon>Sordariomycetes</taxon>
        <taxon>Sordariomycetidae</taxon>
        <taxon>Sordariales</taxon>
        <taxon>Naviculisporaceae</taxon>
        <taxon>Rhypophila</taxon>
    </lineage>
</organism>
<name>A0AAN7B1E8_9PEZI</name>
<evidence type="ECO:0000313" key="2">
    <source>
        <dbReference type="EMBL" id="KAK4209166.1"/>
    </source>
</evidence>
<comment type="caution">
    <text evidence="2">The sequence shown here is derived from an EMBL/GenBank/DDBJ whole genome shotgun (WGS) entry which is preliminary data.</text>
</comment>
<proteinExistence type="predicted"/>
<reference evidence="2" key="1">
    <citation type="journal article" date="2023" name="Mol. Phylogenet. Evol.">
        <title>Genome-scale phylogeny and comparative genomics of the fungal order Sordariales.</title>
        <authorList>
            <person name="Hensen N."/>
            <person name="Bonometti L."/>
            <person name="Westerberg I."/>
            <person name="Brannstrom I.O."/>
            <person name="Guillou S."/>
            <person name="Cros-Aarteil S."/>
            <person name="Calhoun S."/>
            <person name="Haridas S."/>
            <person name="Kuo A."/>
            <person name="Mondo S."/>
            <person name="Pangilinan J."/>
            <person name="Riley R."/>
            <person name="LaButti K."/>
            <person name="Andreopoulos B."/>
            <person name="Lipzen A."/>
            <person name="Chen C."/>
            <person name="Yan M."/>
            <person name="Daum C."/>
            <person name="Ng V."/>
            <person name="Clum A."/>
            <person name="Steindorff A."/>
            <person name="Ohm R.A."/>
            <person name="Martin F."/>
            <person name="Silar P."/>
            <person name="Natvig D.O."/>
            <person name="Lalanne C."/>
            <person name="Gautier V."/>
            <person name="Ament-Velasquez S.L."/>
            <person name="Kruys A."/>
            <person name="Hutchinson M.I."/>
            <person name="Powell A.J."/>
            <person name="Barry K."/>
            <person name="Miller A.N."/>
            <person name="Grigoriev I.V."/>
            <person name="Debuchy R."/>
            <person name="Gladieux P."/>
            <person name="Hiltunen Thoren M."/>
            <person name="Johannesson H."/>
        </authorList>
    </citation>
    <scope>NUCLEOTIDE SEQUENCE</scope>
    <source>
        <strain evidence="2">PSN293</strain>
    </source>
</reference>
<feature type="compositionally biased region" description="Polar residues" evidence="1">
    <location>
        <begin position="56"/>
        <end position="65"/>
    </location>
</feature>
<dbReference type="Proteomes" id="UP001301769">
    <property type="component" value="Unassembled WGS sequence"/>
</dbReference>
<dbReference type="EMBL" id="MU858214">
    <property type="protein sequence ID" value="KAK4209166.1"/>
    <property type="molecule type" value="Genomic_DNA"/>
</dbReference>
<gene>
    <name evidence="2" type="ORF">QBC37DRAFT_430787</name>
</gene>
<keyword evidence="3" id="KW-1185">Reference proteome</keyword>
<feature type="region of interest" description="Disordered" evidence="1">
    <location>
        <begin position="56"/>
        <end position="147"/>
    </location>
</feature>
<sequence>MTMEEDPKDTTSGSFEGYGYITPENLADAASSHHDDHAALLIANKLSSISISETAGPETIQSATDDNPGAASLSPSYSDDDAGKSTLKPAGNRRSRNREKQRARRAVKRRQKHEIAGAAIESAAGTQDCVKGEEKSEGGQPGNRRHRPTQVERSMNFFMTICDWSRFFLQWYKTGLPFLNVGGGKLDLETAEAISRVVKRSWISAGDGDRSSGFKSLEELERFVELKEKEASYIDRQLKRMPSIQDEAWKSYFGELEAAFLQQQPVEEVLGGPAEFLHDTILPSLEAQVISLRARIREVRVLRDKYKRLCQKWDRQEELRCLISSLRISQRLLLPVCPVWKEVGLEIALLQGELLGQHDWEILEENRRKAGIAYEEALGCLLLVA</sequence>
<accession>A0AAN7B1E8</accession>
<dbReference type="AlphaFoldDB" id="A0AAN7B1E8"/>
<feature type="region of interest" description="Disordered" evidence="1">
    <location>
        <begin position="1"/>
        <end position="20"/>
    </location>
</feature>